<dbReference type="InterPro" id="IPR025563">
    <property type="entry name" value="DUF4286"/>
</dbReference>
<name>A0A2S8J229_RHOOP</name>
<dbReference type="CDD" id="cd05233">
    <property type="entry name" value="SDR_c"/>
    <property type="match status" value="1"/>
</dbReference>
<keyword evidence="3" id="KW-0560">Oxidoreductase</keyword>
<gene>
    <name evidence="5" type="ORF">C5613_26535</name>
</gene>
<comment type="similarity">
    <text evidence="1 4">Belongs to the short-chain dehydrogenases/reductases (SDR) family.</text>
</comment>
<accession>A0A2S8J229</accession>
<dbReference type="PANTHER" id="PTHR43391:SF14">
    <property type="entry name" value="DEHYDROGENASE_REDUCTASE SDR FAMILY PROTEIN 7-LIKE"/>
    <property type="match status" value="1"/>
</dbReference>
<proteinExistence type="inferred from homology"/>
<evidence type="ECO:0000256" key="4">
    <source>
        <dbReference type="RuleBase" id="RU000363"/>
    </source>
</evidence>
<evidence type="ECO:0000256" key="2">
    <source>
        <dbReference type="ARBA" id="ARBA00022857"/>
    </source>
</evidence>
<dbReference type="AlphaFoldDB" id="A0A2S8J229"/>
<keyword evidence="2" id="KW-0521">NADP</keyword>
<evidence type="ECO:0000313" key="5">
    <source>
        <dbReference type="EMBL" id="PQP21130.1"/>
    </source>
</evidence>
<dbReference type="InterPro" id="IPR002347">
    <property type="entry name" value="SDR_fam"/>
</dbReference>
<dbReference type="InterPro" id="IPR036291">
    <property type="entry name" value="NAD(P)-bd_dom_sf"/>
</dbReference>
<evidence type="ECO:0000256" key="1">
    <source>
        <dbReference type="ARBA" id="ARBA00006484"/>
    </source>
</evidence>
<dbReference type="PRINTS" id="PR00080">
    <property type="entry name" value="SDRFAMILY"/>
</dbReference>
<dbReference type="GO" id="GO:0016491">
    <property type="term" value="F:oxidoreductase activity"/>
    <property type="evidence" value="ECO:0007669"/>
    <property type="project" value="UniProtKB-KW"/>
</dbReference>
<evidence type="ECO:0000256" key="3">
    <source>
        <dbReference type="ARBA" id="ARBA00023002"/>
    </source>
</evidence>
<dbReference type="Gene3D" id="3.40.50.720">
    <property type="entry name" value="NAD(P)-binding Rossmann-like Domain"/>
    <property type="match status" value="1"/>
</dbReference>
<comment type="caution">
    <text evidence="5">The sequence shown here is derived from an EMBL/GenBank/DDBJ whole genome shotgun (WGS) entry which is preliminary data.</text>
</comment>
<dbReference type="Pfam" id="PF00106">
    <property type="entry name" value="adh_short"/>
    <property type="match status" value="1"/>
</dbReference>
<dbReference type="Pfam" id="PF14114">
    <property type="entry name" value="DUF4286"/>
    <property type="match status" value="1"/>
</dbReference>
<dbReference type="SUPFAM" id="SSF51735">
    <property type="entry name" value="NAD(P)-binding Rossmann-fold domains"/>
    <property type="match status" value="1"/>
</dbReference>
<dbReference type="PRINTS" id="PR00081">
    <property type="entry name" value="GDHRDH"/>
</dbReference>
<sequence length="426" mass="46193">MNELADKTVLITGGASGIGLGMVQAFLEEGSKVVVADINAVNFSDARQVLADDLSRVEFVELDVSDDESWIKVIDHVWETYGGIDVLVNNAGVGQGVLPSGKQAQAWELSASARDIVLDVNIAGVIRGVQHVVPRMIERGQGGHLISTASMAGLVAVPGTSLYDTSKFAIVGFSEALAGELIRHNIGVSILCPGSVKSKLKATAAQRSAANTSDGISNYLETLQEARSGKMDALAVGRRTVTAVKNNELYVITHPAFKQEVELRHRKVEAAFGEPAQEGYVEDPAAVAAASNPIYLPDEAPETEETPPVEVKQKALIVTQGDIDPGHEDEFNRWFDTEHIPERANCPGFLSARRFQAVEGGPKYLAIYEVENLDVLDTDGYQAMKTPSEWQRKIAPHLTQSSRRVYTEITRPVTEQQRVIAVRHDS</sequence>
<reference evidence="6" key="1">
    <citation type="submission" date="2018-02" db="EMBL/GenBank/DDBJ databases">
        <title>Draft genome sequencing of Rhodococcus opacus KU647198.</title>
        <authorList>
            <person name="Zheng B.-X."/>
        </authorList>
    </citation>
    <scope>NUCLEOTIDE SEQUENCE [LARGE SCALE GENOMIC DNA]</scope>
    <source>
        <strain evidence="6">04-OD7</strain>
    </source>
</reference>
<dbReference type="InterPro" id="IPR011008">
    <property type="entry name" value="Dimeric_a/b-barrel"/>
</dbReference>
<dbReference type="Proteomes" id="UP000239290">
    <property type="component" value="Unassembled WGS sequence"/>
</dbReference>
<dbReference type="PANTHER" id="PTHR43391">
    <property type="entry name" value="RETINOL DEHYDROGENASE-RELATED"/>
    <property type="match status" value="1"/>
</dbReference>
<dbReference type="SUPFAM" id="SSF54909">
    <property type="entry name" value="Dimeric alpha+beta barrel"/>
    <property type="match status" value="1"/>
</dbReference>
<dbReference type="RefSeq" id="WP_105418968.1">
    <property type="nucleotide sequence ID" value="NZ_PUIO01000037.1"/>
</dbReference>
<dbReference type="EMBL" id="PUIO01000037">
    <property type="protein sequence ID" value="PQP21130.1"/>
    <property type="molecule type" value="Genomic_DNA"/>
</dbReference>
<evidence type="ECO:0000313" key="6">
    <source>
        <dbReference type="Proteomes" id="UP000239290"/>
    </source>
</evidence>
<protein>
    <submittedName>
        <fullName evidence="5">Uncharacterized protein</fullName>
    </submittedName>
</protein>
<organism evidence="5 6">
    <name type="scientific">Rhodococcus opacus</name>
    <name type="common">Nocardia opaca</name>
    <dbReference type="NCBI Taxonomy" id="37919"/>
    <lineage>
        <taxon>Bacteria</taxon>
        <taxon>Bacillati</taxon>
        <taxon>Actinomycetota</taxon>
        <taxon>Actinomycetes</taxon>
        <taxon>Mycobacteriales</taxon>
        <taxon>Nocardiaceae</taxon>
        <taxon>Rhodococcus</taxon>
    </lineage>
</organism>
<dbReference type="FunFam" id="3.40.50.720:FF:000084">
    <property type="entry name" value="Short-chain dehydrogenase reductase"/>
    <property type="match status" value="1"/>
</dbReference>